<name>A0A5K3FJC8_MESCO</name>
<evidence type="ECO:0000256" key="1">
    <source>
        <dbReference type="SAM" id="MobiDB-lite"/>
    </source>
</evidence>
<dbReference type="WBParaSite" id="MCU_008704-RA">
    <property type="protein sequence ID" value="MCU_008704-RA"/>
    <property type="gene ID" value="MCU_008704"/>
</dbReference>
<protein>
    <submittedName>
        <fullName evidence="3 4">Uncharacterized protein</fullName>
    </submittedName>
</protein>
<sequence>MEPGNYLNAHINENVNLDNSRILSGTSRLGTEPSRRDVIKRSEYRKFLKIRTIVFGSLAAGFLTVGLTLIFVFQNTKTSRELWVVGLLSSILGGVCAFIFVIYLPVFMRVMASRSETVAYQSRPADALKNSTYPRQVDVDIVARPPATESSCPPTATNPHYHTATDPHIRHEIPSVLPSAPMPPLPPTEDPPRYDYIQREQHYF</sequence>
<reference evidence="3 4" key="1">
    <citation type="submission" date="2019-11" db="UniProtKB">
        <authorList>
            <consortium name="WormBaseParasite"/>
        </authorList>
    </citation>
    <scope>IDENTIFICATION</scope>
</reference>
<dbReference type="WBParaSite" id="MCU_008704-RB">
    <property type="protein sequence ID" value="MCU_008704-RB"/>
    <property type="gene ID" value="MCU_008704"/>
</dbReference>
<evidence type="ECO:0000256" key="2">
    <source>
        <dbReference type="SAM" id="Phobius"/>
    </source>
</evidence>
<evidence type="ECO:0000313" key="3">
    <source>
        <dbReference type="WBParaSite" id="MCU_008704-RA"/>
    </source>
</evidence>
<feature type="compositionally biased region" description="Pro residues" evidence="1">
    <location>
        <begin position="180"/>
        <end position="189"/>
    </location>
</feature>
<accession>A0A5K3FJC8</accession>
<organism evidence="3">
    <name type="scientific">Mesocestoides corti</name>
    <name type="common">Flatworm</name>
    <dbReference type="NCBI Taxonomy" id="53468"/>
    <lineage>
        <taxon>Eukaryota</taxon>
        <taxon>Metazoa</taxon>
        <taxon>Spiralia</taxon>
        <taxon>Lophotrochozoa</taxon>
        <taxon>Platyhelminthes</taxon>
        <taxon>Cestoda</taxon>
        <taxon>Eucestoda</taxon>
        <taxon>Cyclophyllidea</taxon>
        <taxon>Mesocestoididae</taxon>
        <taxon>Mesocestoides</taxon>
    </lineage>
</organism>
<feature type="region of interest" description="Disordered" evidence="1">
    <location>
        <begin position="175"/>
        <end position="194"/>
    </location>
</feature>
<feature type="transmembrane region" description="Helical" evidence="2">
    <location>
        <begin position="50"/>
        <end position="73"/>
    </location>
</feature>
<keyword evidence="2" id="KW-0812">Transmembrane</keyword>
<evidence type="ECO:0000313" key="4">
    <source>
        <dbReference type="WBParaSite" id="MCU_008704-RB"/>
    </source>
</evidence>
<proteinExistence type="predicted"/>
<dbReference type="WBParaSite" id="MCU_008704-RC">
    <property type="protein sequence ID" value="MCU_008704-RC"/>
    <property type="gene ID" value="MCU_008704"/>
</dbReference>
<feature type="transmembrane region" description="Helical" evidence="2">
    <location>
        <begin position="85"/>
        <end position="106"/>
    </location>
</feature>
<keyword evidence="2" id="KW-0472">Membrane</keyword>
<keyword evidence="2" id="KW-1133">Transmembrane helix</keyword>
<dbReference type="AlphaFoldDB" id="A0A5K3FJC8"/>